<dbReference type="EMBL" id="ABCS01000022">
    <property type="protein sequence ID" value="EDM79175.1"/>
    <property type="molecule type" value="Genomic_DNA"/>
</dbReference>
<dbReference type="Gene3D" id="2.130.10.10">
    <property type="entry name" value="YVTN repeat-like/Quinoprotein amine dehydrogenase"/>
    <property type="match status" value="1"/>
</dbReference>
<sequence>MGPSPSRLLALSPLLACVAALTALGACADEVGSCYGDPIAEFPSSDRSPEGDCVGSWTETVTARALQWSTIHGEGTSATMALVPVGEDLLVAGGGELARYTASGERVWTYAPVAAQLGAHNIALPEGGPLVVADRFGTTDVELLFLDPDTGQQLSQLSLGVVGPFNLIPAIVADGDRVWVLQRGDFDDFGQTPLTLRRMDPTTQAVEAEFVRTDDPFAFAQVRLLNNDGQLAQLNGTLKLIDSSTGEVSTEIQPSSEQFSSAMAHADGWATVETTVLEGSVQLTLRTHDAEGSVLSTGSFPIGDLPSDPGLSATTDGGVAVFTSESYYSETDFQLHFRPILAVFDDAGQLSWGQRFDVEGRSGGAIPAPGGLFLAGTHDPPTGGRNDYWLARLGG</sequence>
<evidence type="ECO:0008006" key="4">
    <source>
        <dbReference type="Google" id="ProtNLM"/>
    </source>
</evidence>
<accession>A6G4Q5</accession>
<dbReference type="AlphaFoldDB" id="A6G4Q5"/>
<keyword evidence="1" id="KW-0732">Signal</keyword>
<dbReference type="SUPFAM" id="SSF50998">
    <property type="entry name" value="Quinoprotein alcohol dehydrogenase-like"/>
    <property type="match status" value="1"/>
</dbReference>
<name>A6G4Q5_9BACT</name>
<organism evidence="2 3">
    <name type="scientific">Plesiocystis pacifica SIR-1</name>
    <dbReference type="NCBI Taxonomy" id="391625"/>
    <lineage>
        <taxon>Bacteria</taxon>
        <taxon>Pseudomonadati</taxon>
        <taxon>Myxococcota</taxon>
        <taxon>Polyangia</taxon>
        <taxon>Nannocystales</taxon>
        <taxon>Nannocystaceae</taxon>
        <taxon>Plesiocystis</taxon>
    </lineage>
</organism>
<dbReference type="Proteomes" id="UP000005801">
    <property type="component" value="Unassembled WGS sequence"/>
</dbReference>
<comment type="caution">
    <text evidence="2">The sequence shown here is derived from an EMBL/GenBank/DDBJ whole genome shotgun (WGS) entry which is preliminary data.</text>
</comment>
<proteinExistence type="predicted"/>
<dbReference type="InterPro" id="IPR011047">
    <property type="entry name" value="Quinoprotein_ADH-like_sf"/>
</dbReference>
<keyword evidence="3" id="KW-1185">Reference proteome</keyword>
<gene>
    <name evidence="2" type="ORF">PPSIR1_27453</name>
</gene>
<dbReference type="RefSeq" id="WP_006971704.1">
    <property type="nucleotide sequence ID" value="NZ_ABCS01000022.1"/>
</dbReference>
<reference evidence="2 3" key="1">
    <citation type="submission" date="2007-06" db="EMBL/GenBank/DDBJ databases">
        <authorList>
            <person name="Shimkets L."/>
            <person name="Ferriera S."/>
            <person name="Johnson J."/>
            <person name="Kravitz S."/>
            <person name="Beeson K."/>
            <person name="Sutton G."/>
            <person name="Rogers Y.-H."/>
            <person name="Friedman R."/>
            <person name="Frazier M."/>
            <person name="Venter J.C."/>
        </authorList>
    </citation>
    <scope>NUCLEOTIDE SEQUENCE [LARGE SCALE GENOMIC DNA]</scope>
    <source>
        <strain evidence="2 3">SIR-1</strain>
    </source>
</reference>
<feature type="signal peptide" evidence="1">
    <location>
        <begin position="1"/>
        <end position="28"/>
    </location>
</feature>
<dbReference type="PROSITE" id="PS51257">
    <property type="entry name" value="PROKAR_LIPOPROTEIN"/>
    <property type="match status" value="1"/>
</dbReference>
<feature type="chain" id="PRO_5002695116" description="Lipoprotein" evidence="1">
    <location>
        <begin position="29"/>
        <end position="395"/>
    </location>
</feature>
<dbReference type="InterPro" id="IPR015943">
    <property type="entry name" value="WD40/YVTN_repeat-like_dom_sf"/>
</dbReference>
<dbReference type="STRING" id="391625.PPSIR1_27453"/>
<protein>
    <recommendedName>
        <fullName evidence="4">Lipoprotein</fullName>
    </recommendedName>
</protein>
<evidence type="ECO:0000313" key="3">
    <source>
        <dbReference type="Proteomes" id="UP000005801"/>
    </source>
</evidence>
<evidence type="ECO:0000313" key="2">
    <source>
        <dbReference type="EMBL" id="EDM79175.1"/>
    </source>
</evidence>
<evidence type="ECO:0000256" key="1">
    <source>
        <dbReference type="SAM" id="SignalP"/>
    </source>
</evidence>